<protein>
    <submittedName>
        <fullName evidence="1">Uncharacterized protein</fullName>
    </submittedName>
</protein>
<name>X1MTG6_9ZZZZ</name>
<feature type="non-terminal residue" evidence="1">
    <location>
        <position position="47"/>
    </location>
</feature>
<evidence type="ECO:0000313" key="1">
    <source>
        <dbReference type="EMBL" id="GAI21321.1"/>
    </source>
</evidence>
<dbReference type="EMBL" id="BARV01022551">
    <property type="protein sequence ID" value="GAI21321.1"/>
    <property type="molecule type" value="Genomic_DNA"/>
</dbReference>
<proteinExistence type="predicted"/>
<reference evidence="1" key="1">
    <citation type="journal article" date="2014" name="Front. Microbiol.">
        <title>High frequency of phylogenetically diverse reductive dehalogenase-homologous genes in deep subseafloor sedimentary metagenomes.</title>
        <authorList>
            <person name="Kawai M."/>
            <person name="Futagami T."/>
            <person name="Toyoda A."/>
            <person name="Takaki Y."/>
            <person name="Nishi S."/>
            <person name="Hori S."/>
            <person name="Arai W."/>
            <person name="Tsubouchi T."/>
            <person name="Morono Y."/>
            <person name="Uchiyama I."/>
            <person name="Ito T."/>
            <person name="Fujiyama A."/>
            <person name="Inagaki F."/>
            <person name="Takami H."/>
        </authorList>
    </citation>
    <scope>NUCLEOTIDE SEQUENCE</scope>
    <source>
        <strain evidence="1">Expedition CK06-06</strain>
    </source>
</reference>
<dbReference type="AlphaFoldDB" id="X1MTG6"/>
<organism evidence="1">
    <name type="scientific">marine sediment metagenome</name>
    <dbReference type="NCBI Taxonomy" id="412755"/>
    <lineage>
        <taxon>unclassified sequences</taxon>
        <taxon>metagenomes</taxon>
        <taxon>ecological metagenomes</taxon>
    </lineage>
</organism>
<comment type="caution">
    <text evidence="1">The sequence shown here is derived from an EMBL/GenBank/DDBJ whole genome shotgun (WGS) entry which is preliminary data.</text>
</comment>
<accession>X1MTG6</accession>
<gene>
    <name evidence="1" type="ORF">S06H3_37160</name>
</gene>
<sequence>MVGVPRTTLEGWENNTSIDESVITCTPLDLRIKVGKADHPDIAVNQA</sequence>